<dbReference type="EMBL" id="BAABBN010000004">
    <property type="protein sequence ID" value="GAA3920644.1"/>
    <property type="molecule type" value="Genomic_DNA"/>
</dbReference>
<accession>A0ABP7MHL5</accession>
<dbReference type="RefSeq" id="WP_344797155.1">
    <property type="nucleotide sequence ID" value="NZ_BAABBN010000004.1"/>
</dbReference>
<dbReference type="Proteomes" id="UP001501565">
    <property type="component" value="Unassembled WGS sequence"/>
</dbReference>
<feature type="signal peptide" evidence="2">
    <location>
        <begin position="1"/>
        <end position="27"/>
    </location>
</feature>
<feature type="region of interest" description="Disordered" evidence="1">
    <location>
        <begin position="101"/>
        <end position="145"/>
    </location>
</feature>
<feature type="chain" id="PRO_5045557592" evidence="2">
    <location>
        <begin position="28"/>
        <end position="145"/>
    </location>
</feature>
<evidence type="ECO:0000256" key="2">
    <source>
        <dbReference type="SAM" id="SignalP"/>
    </source>
</evidence>
<comment type="caution">
    <text evidence="3">The sequence shown here is derived from an EMBL/GenBank/DDBJ whole genome shotgun (WGS) entry which is preliminary data.</text>
</comment>
<protein>
    <submittedName>
        <fullName evidence="3">Uncharacterized protein</fullName>
    </submittedName>
</protein>
<evidence type="ECO:0000256" key="1">
    <source>
        <dbReference type="SAM" id="MobiDB-lite"/>
    </source>
</evidence>
<proteinExistence type="predicted"/>
<name>A0ABP7MHL5_9GAMM</name>
<dbReference type="SUPFAM" id="SSF158832">
    <property type="entry name" value="Tex N-terminal region-like"/>
    <property type="match status" value="1"/>
</dbReference>
<reference evidence="4" key="1">
    <citation type="journal article" date="2019" name="Int. J. Syst. Evol. Microbiol.">
        <title>The Global Catalogue of Microorganisms (GCM) 10K type strain sequencing project: providing services to taxonomists for standard genome sequencing and annotation.</title>
        <authorList>
            <consortium name="The Broad Institute Genomics Platform"/>
            <consortium name="The Broad Institute Genome Sequencing Center for Infectious Disease"/>
            <person name="Wu L."/>
            <person name="Ma J."/>
        </authorList>
    </citation>
    <scope>NUCLEOTIDE SEQUENCE [LARGE SCALE GENOMIC DNA]</scope>
    <source>
        <strain evidence="4">JCM 17551</strain>
    </source>
</reference>
<evidence type="ECO:0000313" key="3">
    <source>
        <dbReference type="EMBL" id="GAA3920644.1"/>
    </source>
</evidence>
<keyword evidence="4" id="KW-1185">Reference proteome</keyword>
<keyword evidence="2" id="KW-0732">Signal</keyword>
<organism evidence="3 4">
    <name type="scientific">Litoribacillus peritrichatus</name>
    <dbReference type="NCBI Taxonomy" id="718191"/>
    <lineage>
        <taxon>Bacteria</taxon>
        <taxon>Pseudomonadati</taxon>
        <taxon>Pseudomonadota</taxon>
        <taxon>Gammaproteobacteria</taxon>
        <taxon>Oceanospirillales</taxon>
        <taxon>Oceanospirillaceae</taxon>
        <taxon>Litoribacillus</taxon>
    </lineage>
</organism>
<feature type="compositionally biased region" description="Basic and acidic residues" evidence="1">
    <location>
        <begin position="107"/>
        <end position="117"/>
    </location>
</feature>
<feature type="compositionally biased region" description="Polar residues" evidence="1">
    <location>
        <begin position="129"/>
        <end position="138"/>
    </location>
</feature>
<gene>
    <name evidence="3" type="ORF">GCM10022277_15390</name>
</gene>
<evidence type="ECO:0000313" key="4">
    <source>
        <dbReference type="Proteomes" id="UP001501565"/>
    </source>
</evidence>
<sequence length="145" mass="16677">MTLKKHSGLNMFTAAMILCLGSELALAQGNRGGMEDSRGHPPRPDQIASMLKLDDQQRYEFQRVMQIQREKFHSFIENHKNETKEQLSSVLSAEQIAQYESIMSQYEPKRRDRRGPPPRDNGYQGSGTGSDNEQQPTDRQFRFSE</sequence>